<keyword evidence="1" id="KW-0269">Exonuclease</keyword>
<dbReference type="FunFam" id="3.30.420.10:FF:000045">
    <property type="entry name" value="3'-5' exonuclease DinG"/>
    <property type="match status" value="1"/>
</dbReference>
<keyword evidence="1" id="KW-0378">Hydrolase</keyword>
<proteinExistence type="predicted"/>
<gene>
    <name evidence="3" type="ORF">FM110_03515</name>
</gene>
<dbReference type="GO" id="GO:0045004">
    <property type="term" value="P:DNA replication proofreading"/>
    <property type="evidence" value="ECO:0007669"/>
    <property type="project" value="TreeGrafter"/>
</dbReference>
<dbReference type="Pfam" id="PF00929">
    <property type="entry name" value="RNase_T"/>
    <property type="match status" value="1"/>
</dbReference>
<dbReference type="CDD" id="cd06127">
    <property type="entry name" value="DEDDh"/>
    <property type="match status" value="1"/>
</dbReference>
<dbReference type="Gene3D" id="3.30.420.10">
    <property type="entry name" value="Ribonuclease H-like superfamily/Ribonuclease H"/>
    <property type="match status" value="1"/>
</dbReference>
<dbReference type="SUPFAM" id="SSF53098">
    <property type="entry name" value="Ribonuclease H-like"/>
    <property type="match status" value="1"/>
</dbReference>
<dbReference type="InterPro" id="IPR012337">
    <property type="entry name" value="RNaseH-like_sf"/>
</dbReference>
<dbReference type="Proteomes" id="UP000195981">
    <property type="component" value="Unassembled WGS sequence"/>
</dbReference>
<dbReference type="NCBIfam" id="NF005907">
    <property type="entry name" value="PRK07883.1-5"/>
    <property type="match status" value="1"/>
</dbReference>
<dbReference type="GO" id="GO:0005829">
    <property type="term" value="C:cytosol"/>
    <property type="evidence" value="ECO:0007669"/>
    <property type="project" value="TreeGrafter"/>
</dbReference>
<dbReference type="GO" id="GO:0008408">
    <property type="term" value="F:3'-5' exonuclease activity"/>
    <property type="evidence" value="ECO:0007669"/>
    <property type="project" value="TreeGrafter"/>
</dbReference>
<feature type="domain" description="GIY-YIG" evidence="2">
    <location>
        <begin position="231"/>
        <end position="309"/>
    </location>
</feature>
<dbReference type="EC" id="2.7.7.7" evidence="3"/>
<reference evidence="3 4" key="1">
    <citation type="submission" date="2017-02" db="EMBL/GenBank/DDBJ databases">
        <authorList>
            <person name="Peterson S.W."/>
        </authorList>
    </citation>
    <scope>NUCLEOTIDE SEQUENCE [LARGE SCALE GENOMIC DNA]</scope>
    <source>
        <strain evidence="3 4">CIP104813</strain>
    </source>
</reference>
<dbReference type="OrthoDB" id="9803913at2"/>
<dbReference type="GO" id="GO:0006289">
    <property type="term" value="P:nucleotide-excision repair"/>
    <property type="evidence" value="ECO:0007669"/>
    <property type="project" value="InterPro"/>
</dbReference>
<dbReference type="InterPro" id="IPR035901">
    <property type="entry name" value="GIY-YIG_endonuc_sf"/>
</dbReference>
<dbReference type="RefSeq" id="WP_087102710.1">
    <property type="nucleotide sequence ID" value="NZ_FWFG01000030.1"/>
</dbReference>
<dbReference type="EMBL" id="FWFG01000030">
    <property type="protein sequence ID" value="SLM89391.1"/>
    <property type="molecule type" value="Genomic_DNA"/>
</dbReference>
<keyword evidence="3" id="KW-0808">Transferase</keyword>
<dbReference type="Gene3D" id="3.40.1440.10">
    <property type="entry name" value="GIY-YIG endonuclease"/>
    <property type="match status" value="1"/>
</dbReference>
<evidence type="ECO:0000313" key="3">
    <source>
        <dbReference type="EMBL" id="SLM89391.1"/>
    </source>
</evidence>
<dbReference type="CDD" id="cd10434">
    <property type="entry name" value="GIY-YIG_UvrC_Cho"/>
    <property type="match status" value="1"/>
</dbReference>
<keyword evidence="4" id="KW-1185">Reference proteome</keyword>
<evidence type="ECO:0000256" key="1">
    <source>
        <dbReference type="ARBA" id="ARBA00022839"/>
    </source>
</evidence>
<dbReference type="NCBIfam" id="TIGR00573">
    <property type="entry name" value="dnaq"/>
    <property type="match status" value="1"/>
</dbReference>
<name>A0A1X6WVF0_9MICO</name>
<keyword evidence="3" id="KW-0548">Nucleotidyltransferase</keyword>
<dbReference type="InterPro" id="IPR013520">
    <property type="entry name" value="Ribonucl_H"/>
</dbReference>
<dbReference type="PANTHER" id="PTHR30231">
    <property type="entry name" value="DNA POLYMERASE III SUBUNIT EPSILON"/>
    <property type="match status" value="1"/>
</dbReference>
<dbReference type="PANTHER" id="PTHR30231:SF41">
    <property type="entry name" value="DNA POLYMERASE III SUBUNIT EPSILON"/>
    <property type="match status" value="1"/>
</dbReference>
<organism evidence="3 4">
    <name type="scientific">Brachybacterium nesterenkovii</name>
    <dbReference type="NCBI Taxonomy" id="47847"/>
    <lineage>
        <taxon>Bacteria</taxon>
        <taxon>Bacillati</taxon>
        <taxon>Actinomycetota</taxon>
        <taxon>Actinomycetes</taxon>
        <taxon>Micrococcales</taxon>
        <taxon>Dermabacteraceae</taxon>
        <taxon>Brachybacterium</taxon>
    </lineage>
</organism>
<dbReference type="PROSITE" id="PS50164">
    <property type="entry name" value="GIY_YIG"/>
    <property type="match status" value="1"/>
</dbReference>
<evidence type="ECO:0000259" key="2">
    <source>
        <dbReference type="PROSITE" id="PS50164"/>
    </source>
</evidence>
<dbReference type="InterPro" id="IPR047296">
    <property type="entry name" value="GIY-YIG_UvrC_Cho"/>
</dbReference>
<sequence>MPAAVPLPHVPRHRHRQLSLEDLGTPLAEAELVVVDLETTGTSPTDDAITEIGAVRVRGGEVTGEFRTFVDPRRPIPAYIAALTGITDATVAGAPDIATVLPMFLDFAHDAALVAHNARFDIAFLKAAAARLDLAWPEPTVLDTLRLARMAYGRDEVRDHRLGTLAAHVGAATSPDHRALSDARATVDVLHAIIERLTPRGLDTLEDLAGAHRRASAVQLRQRHLADAIPSAPGVYQFLDEHGAVLYVGTSRDLRTRVRTYFTAAETRRRVLDMLPRAREIRPIVCATAIEAAVRELRIIAAEQPPANRHGLRPEKALWLRLGPGREGLRGARLARSEDDGSALIGPLRSRHDVEPLRGLLTDAIMGRGASLEGAERIRPTVSHHDRMRRAMREDPREVLDHAAARMRALAAEGRYEDAGRLRATAETFLAAAGRADRLRALAACPLLVAARPVPRPGSRHRSWELLAMRSGRFAGSSVAEPGADPVAAAQVLAATSTGEAEHAAPLCQGYHQEAELLLGWLAEDDVRIVLVEGTWAQGVRALFDAEALAQRYAASAPRS</sequence>
<dbReference type="SUPFAM" id="SSF82771">
    <property type="entry name" value="GIY-YIG endonuclease"/>
    <property type="match status" value="1"/>
</dbReference>
<dbReference type="GO" id="GO:0003677">
    <property type="term" value="F:DNA binding"/>
    <property type="evidence" value="ECO:0007669"/>
    <property type="project" value="InterPro"/>
</dbReference>
<dbReference type="SMART" id="SM00479">
    <property type="entry name" value="EXOIII"/>
    <property type="match status" value="1"/>
</dbReference>
<dbReference type="SMART" id="SM00465">
    <property type="entry name" value="GIYc"/>
    <property type="match status" value="1"/>
</dbReference>
<dbReference type="GO" id="GO:0003887">
    <property type="term" value="F:DNA-directed DNA polymerase activity"/>
    <property type="evidence" value="ECO:0007669"/>
    <property type="project" value="UniProtKB-EC"/>
</dbReference>
<protein>
    <submittedName>
        <fullName evidence="3">DNA polymerase III epsilon subunit</fullName>
        <ecNumber evidence="3">2.7.7.7</ecNumber>
    </submittedName>
</protein>
<keyword evidence="1" id="KW-0540">Nuclease</keyword>
<dbReference type="InterPro" id="IPR000305">
    <property type="entry name" value="GIY-YIG_endonuc"/>
</dbReference>
<evidence type="ECO:0000313" key="4">
    <source>
        <dbReference type="Proteomes" id="UP000195981"/>
    </source>
</evidence>
<dbReference type="InterPro" id="IPR036397">
    <property type="entry name" value="RNaseH_sf"/>
</dbReference>
<dbReference type="InterPro" id="IPR006054">
    <property type="entry name" value="DnaQ"/>
</dbReference>
<dbReference type="AlphaFoldDB" id="A0A1X6WVF0"/>
<accession>A0A1X6WVF0</accession>